<keyword evidence="3" id="KW-1185">Reference proteome</keyword>
<evidence type="ECO:0000256" key="1">
    <source>
        <dbReference type="SAM" id="Coils"/>
    </source>
</evidence>
<organism evidence="2 3">
    <name type="scientific">Blautia luti</name>
    <dbReference type="NCBI Taxonomy" id="89014"/>
    <lineage>
        <taxon>Bacteria</taxon>
        <taxon>Bacillati</taxon>
        <taxon>Bacillota</taxon>
        <taxon>Clostridia</taxon>
        <taxon>Lachnospirales</taxon>
        <taxon>Lachnospiraceae</taxon>
        <taxon>Blautia</taxon>
    </lineage>
</organism>
<evidence type="ECO:0000313" key="2">
    <source>
        <dbReference type="EMBL" id="VUX39428.1"/>
    </source>
</evidence>
<feature type="coiled-coil region" evidence="1">
    <location>
        <begin position="273"/>
        <end position="331"/>
    </location>
</feature>
<dbReference type="EMBL" id="CABHNW010000099">
    <property type="protein sequence ID" value="VUX39428.1"/>
    <property type="molecule type" value="Genomic_DNA"/>
</dbReference>
<protein>
    <submittedName>
        <fullName evidence="2">Uncharacterized protein</fullName>
    </submittedName>
</protein>
<accession>A0A564W4B8</accession>
<keyword evidence="1" id="KW-0175">Coiled coil</keyword>
<reference evidence="2 3" key="1">
    <citation type="submission" date="2019-07" db="EMBL/GenBank/DDBJ databases">
        <authorList>
            <person name="Hibberd C M."/>
            <person name="Gehrig L. J."/>
            <person name="Chang H.-W."/>
            <person name="Venkatesh S."/>
        </authorList>
    </citation>
    <scope>NUCLEOTIDE SEQUENCE [LARGE SCALE GENOMIC DNA]</scope>
    <source>
        <strain evidence="2">Blautia_luti_SSTS_Bg7063</strain>
    </source>
</reference>
<gene>
    <name evidence="2" type="ORF">RSSSTS7063_03716</name>
</gene>
<name>A0A564W4B8_9FIRM</name>
<dbReference type="Proteomes" id="UP000408482">
    <property type="component" value="Unassembled WGS sequence"/>
</dbReference>
<dbReference type="AlphaFoldDB" id="A0A564W4B8"/>
<evidence type="ECO:0000313" key="3">
    <source>
        <dbReference type="Proteomes" id="UP000408482"/>
    </source>
</evidence>
<proteinExistence type="predicted"/>
<sequence>MAEKMAERIAEILKEPNFQTAEKSLTDFCGPMDGEFRNLLVDIIVKRWIDTPKDVPFSYARSIWNRKDINREEYQALLEEIRSYPIAPINKAKISDFLWVVENDFSNAKIAETAYCEHLKNTGAFADHIMAINRILFISKKIRSKEINEEVRKNLLIKVLEEYDNSSHAKIGYLIKTAMEEKVDTRYLIPYVENILKTYDDNSCDAPLIGKFCDLLEELYCRKNNWQKKKCITEPKLIAIRRRKIQAVRMEAEYAGASSKGNLMRKIHYLKEVIQLLKTIQGTEEERKALLQEIAQIEEASLSEMMVWSDKQDASGIVKELFRQLEDLDKEEALCYFASFLPIPVREKVKNQVLNRTWILNTIFPVKKIGRASCRERV</sequence>